<name>A0A811UAH1_CERCA</name>
<evidence type="ECO:0000313" key="2">
    <source>
        <dbReference type="EMBL" id="CAD6996252.1"/>
    </source>
</evidence>
<sequence>MQWGSLKNFVALVMILVRWCIPDMSIELRDQIRREVYLTNEIIIAKEAERARLGKFSK</sequence>
<feature type="chain" id="PRO_5032856664" evidence="1">
    <location>
        <begin position="21"/>
        <end position="58"/>
    </location>
</feature>
<dbReference type="AlphaFoldDB" id="A0A811UAH1"/>
<dbReference type="OrthoDB" id="296386at2759"/>
<comment type="caution">
    <text evidence="2">The sequence shown here is derived from an EMBL/GenBank/DDBJ whole genome shotgun (WGS) entry which is preliminary data.</text>
</comment>
<proteinExistence type="predicted"/>
<dbReference type="Proteomes" id="UP000606786">
    <property type="component" value="Unassembled WGS sequence"/>
</dbReference>
<feature type="signal peptide" evidence="1">
    <location>
        <begin position="1"/>
        <end position="20"/>
    </location>
</feature>
<accession>A0A811UAH1</accession>
<evidence type="ECO:0000313" key="3">
    <source>
        <dbReference type="Proteomes" id="UP000606786"/>
    </source>
</evidence>
<gene>
    <name evidence="2" type="ORF">CCAP1982_LOCUS4935</name>
</gene>
<protein>
    <submittedName>
        <fullName evidence="2">(Mediterranean fruit fly) hypothetical protein</fullName>
    </submittedName>
</protein>
<dbReference type="EMBL" id="CAJHJT010000001">
    <property type="protein sequence ID" value="CAD6996252.1"/>
    <property type="molecule type" value="Genomic_DNA"/>
</dbReference>
<evidence type="ECO:0000256" key="1">
    <source>
        <dbReference type="SAM" id="SignalP"/>
    </source>
</evidence>
<keyword evidence="1" id="KW-0732">Signal</keyword>
<reference evidence="2" key="1">
    <citation type="submission" date="2020-11" db="EMBL/GenBank/DDBJ databases">
        <authorList>
            <person name="Whitehead M."/>
        </authorList>
    </citation>
    <scope>NUCLEOTIDE SEQUENCE</scope>
    <source>
        <strain evidence="2">EGII</strain>
    </source>
</reference>
<keyword evidence="3" id="KW-1185">Reference proteome</keyword>
<organism evidence="2 3">
    <name type="scientific">Ceratitis capitata</name>
    <name type="common">Mediterranean fruit fly</name>
    <name type="synonym">Tephritis capitata</name>
    <dbReference type="NCBI Taxonomy" id="7213"/>
    <lineage>
        <taxon>Eukaryota</taxon>
        <taxon>Metazoa</taxon>
        <taxon>Ecdysozoa</taxon>
        <taxon>Arthropoda</taxon>
        <taxon>Hexapoda</taxon>
        <taxon>Insecta</taxon>
        <taxon>Pterygota</taxon>
        <taxon>Neoptera</taxon>
        <taxon>Endopterygota</taxon>
        <taxon>Diptera</taxon>
        <taxon>Brachycera</taxon>
        <taxon>Muscomorpha</taxon>
        <taxon>Tephritoidea</taxon>
        <taxon>Tephritidae</taxon>
        <taxon>Ceratitis</taxon>
        <taxon>Ceratitis</taxon>
    </lineage>
</organism>